<dbReference type="Proteomes" id="UP000004946">
    <property type="component" value="Chromosome"/>
</dbReference>
<evidence type="ECO:0000313" key="1">
    <source>
        <dbReference type="EMBL" id="EFT83927.1"/>
    </source>
</evidence>
<evidence type="ECO:0000313" key="2">
    <source>
        <dbReference type="Proteomes" id="UP000004946"/>
    </source>
</evidence>
<gene>
    <name evidence="1" type="ORF">HMPREF0620_0932</name>
</gene>
<dbReference type="EMBL" id="AEON01000001">
    <property type="protein sequence ID" value="EFT83927.1"/>
    <property type="molecule type" value="Genomic_DNA"/>
</dbReference>
<keyword evidence="2" id="KW-1185">Reference proteome</keyword>
<organism evidence="1 2">
    <name type="scientific">Parascardovia denticolens DSM 10105 = JCM 12538</name>
    <dbReference type="NCBI Taxonomy" id="864564"/>
    <lineage>
        <taxon>Bacteria</taxon>
        <taxon>Bacillati</taxon>
        <taxon>Actinomycetota</taxon>
        <taxon>Actinomycetes</taxon>
        <taxon>Bifidobacteriales</taxon>
        <taxon>Bifidobacteriaceae</taxon>
        <taxon>Parascardovia</taxon>
    </lineage>
</organism>
<sequence length="193" mass="21347">MSGLSQSDSQALMRQVAKKEGQTLYAKYGLPDRNFAVAEIFGLRKSGKRGTAYVYLNVGEFVALKGKAYNMSGYAAEAVIRFDYGDQGPKLSDVELASDGDLHDAWIKKNFPRACRVKRDVFASVFSGRLQARLSEEAAKQMGIPVEPKNLLNIDEKKGIYKIVKMVNDRKAAGGSRFVTIDEGKLSDLKRGR</sequence>
<protein>
    <submittedName>
        <fullName evidence="1">Uncharacterized protein</fullName>
    </submittedName>
</protein>
<dbReference type="AlphaFoldDB" id="E6JYZ2"/>
<reference evidence="1 2" key="1">
    <citation type="submission" date="2010-12" db="EMBL/GenBank/DDBJ databases">
        <authorList>
            <person name="Muzny D."/>
            <person name="Qin X."/>
            <person name="Buhay C."/>
            <person name="Dugan-Rocha S."/>
            <person name="Ding Y."/>
            <person name="Chen G."/>
            <person name="Hawes A."/>
            <person name="Holder M."/>
            <person name="Jhangiani S."/>
            <person name="Johnson A."/>
            <person name="Khan Z."/>
            <person name="Li Z."/>
            <person name="Liu W."/>
            <person name="Liu X."/>
            <person name="Perez L."/>
            <person name="Shen H."/>
            <person name="Wang Q."/>
            <person name="Watt J."/>
            <person name="Xi L."/>
            <person name="Xin Y."/>
            <person name="Zhou J."/>
            <person name="Deng J."/>
            <person name="Jiang H."/>
            <person name="Liu Y."/>
            <person name="Qu J."/>
            <person name="Song X.-Z."/>
            <person name="Zhang L."/>
            <person name="Villasana D."/>
            <person name="Johnson A."/>
            <person name="Liu J."/>
            <person name="Liyanage D."/>
            <person name="Lorensuhewa L."/>
            <person name="Robinson T."/>
            <person name="Song A."/>
            <person name="Song B.-B."/>
            <person name="Dinh H."/>
            <person name="Thornton R."/>
            <person name="Coyle M."/>
            <person name="Francisco L."/>
            <person name="Jackson L."/>
            <person name="Javaid M."/>
            <person name="Korchina V."/>
            <person name="Kovar C."/>
            <person name="Mata R."/>
            <person name="Mathew T."/>
            <person name="Ngo R."/>
            <person name="Nguyen L."/>
            <person name="Nguyen N."/>
            <person name="Okwuonu G."/>
            <person name="Ongeri F."/>
            <person name="Pham C."/>
            <person name="Simmons D."/>
            <person name="Wilczek-Boney K."/>
            <person name="Hale W."/>
            <person name="Jakkamsetti A."/>
            <person name="Pham P."/>
            <person name="Ruth R."/>
            <person name="San Lucas F."/>
            <person name="Warren J."/>
            <person name="Zhang J."/>
            <person name="Zhao Z."/>
            <person name="Zhou C."/>
            <person name="Zhu D."/>
            <person name="Lee S."/>
            <person name="Bess C."/>
            <person name="Blankenburg K."/>
            <person name="Forbes L."/>
            <person name="Fu Q."/>
            <person name="Gubbala S."/>
            <person name="Hirani K."/>
            <person name="Jayaseelan J.C."/>
            <person name="Lara F."/>
            <person name="Munidasa M."/>
            <person name="Palculict T."/>
            <person name="Patil S."/>
            <person name="Pu L.-L."/>
            <person name="Saada N."/>
            <person name="Tang L."/>
            <person name="Weissenberger G."/>
            <person name="Zhu Y."/>
            <person name="Hemphill L."/>
            <person name="Shang Y."/>
            <person name="Youmans B."/>
            <person name="Ayvaz T."/>
            <person name="Ross M."/>
            <person name="Santibanez J."/>
            <person name="Aqrawi P."/>
            <person name="Gross S."/>
            <person name="Joshi V."/>
            <person name="Fowler G."/>
            <person name="Nazareth L."/>
            <person name="Reid J."/>
            <person name="Worley K."/>
            <person name="Petrosino J."/>
            <person name="Highlander S."/>
            <person name="Gibbs R."/>
        </authorList>
    </citation>
    <scope>NUCLEOTIDE SEQUENCE [LARGE SCALE GENOMIC DNA]</scope>
    <source>
        <strain evidence="1 2">DSM 10105</strain>
    </source>
</reference>
<proteinExistence type="predicted"/>
<dbReference type="eggNOG" id="ENOG5032URE">
    <property type="taxonomic scope" value="Bacteria"/>
</dbReference>
<dbReference type="HOGENOM" id="CLU_1155535_0_0_11"/>
<comment type="caution">
    <text evidence="1">The sequence shown here is derived from an EMBL/GenBank/DDBJ whole genome shotgun (WGS) entry which is preliminary data.</text>
</comment>
<name>E6JYZ2_PARDN</name>
<accession>E6JYZ2</accession>